<accession>A0A0R3VXG2</accession>
<evidence type="ECO:0000313" key="1">
    <source>
        <dbReference type="EMBL" id="VDK24367.1"/>
    </source>
</evidence>
<dbReference type="WBParaSite" id="TASK_0000210601-mRNA-1">
    <property type="protein sequence ID" value="TASK_0000210601-mRNA-1"/>
    <property type="gene ID" value="TASK_0000210601"/>
</dbReference>
<evidence type="ECO:0000313" key="3">
    <source>
        <dbReference type="WBParaSite" id="TASK_0000210601-mRNA-1"/>
    </source>
</evidence>
<dbReference type="Proteomes" id="UP000282613">
    <property type="component" value="Unassembled WGS sequence"/>
</dbReference>
<sequence length="109" mass="12580">MDPGFRSNHQLLQFLNAIKPHQMLIIAILPMSWDEVVNDMEVFAKFIASFHNFADCPLATTAVDWRLCCVRRLDTGKLNSEEWLQFVQYDFYFKGIGSRLNEGGTPSEH</sequence>
<gene>
    <name evidence="1" type="ORF">TASK_LOCUS2107</name>
</gene>
<keyword evidence="2" id="KW-1185">Reference proteome</keyword>
<organism evidence="3">
    <name type="scientific">Taenia asiatica</name>
    <name type="common">Asian tapeworm</name>
    <dbReference type="NCBI Taxonomy" id="60517"/>
    <lineage>
        <taxon>Eukaryota</taxon>
        <taxon>Metazoa</taxon>
        <taxon>Spiralia</taxon>
        <taxon>Lophotrochozoa</taxon>
        <taxon>Platyhelminthes</taxon>
        <taxon>Cestoda</taxon>
        <taxon>Eucestoda</taxon>
        <taxon>Cyclophyllidea</taxon>
        <taxon>Taeniidae</taxon>
        <taxon>Taenia</taxon>
    </lineage>
</organism>
<dbReference type="EMBL" id="UYRS01001017">
    <property type="protein sequence ID" value="VDK24367.1"/>
    <property type="molecule type" value="Genomic_DNA"/>
</dbReference>
<protein>
    <submittedName>
        <fullName evidence="1 3">Uncharacterized protein</fullName>
    </submittedName>
</protein>
<reference evidence="3" key="1">
    <citation type="submission" date="2017-02" db="UniProtKB">
        <authorList>
            <consortium name="WormBaseParasite"/>
        </authorList>
    </citation>
    <scope>IDENTIFICATION</scope>
</reference>
<proteinExistence type="predicted"/>
<evidence type="ECO:0000313" key="2">
    <source>
        <dbReference type="Proteomes" id="UP000282613"/>
    </source>
</evidence>
<reference evidence="1 2" key="2">
    <citation type="submission" date="2018-11" db="EMBL/GenBank/DDBJ databases">
        <authorList>
            <consortium name="Pathogen Informatics"/>
        </authorList>
    </citation>
    <scope>NUCLEOTIDE SEQUENCE [LARGE SCALE GENOMIC DNA]</scope>
</reference>
<dbReference type="AlphaFoldDB" id="A0A0R3VXG2"/>
<name>A0A0R3VXG2_TAEAS</name>